<evidence type="ECO:0000259" key="1">
    <source>
        <dbReference type="Pfam" id="PF00535"/>
    </source>
</evidence>
<dbReference type="PANTHER" id="PTHR22916:SF3">
    <property type="entry name" value="UDP-GLCNAC:BETAGAL BETA-1,3-N-ACETYLGLUCOSAMINYLTRANSFERASE-LIKE PROTEIN 1"/>
    <property type="match status" value="1"/>
</dbReference>
<accession>A0A1G7JJT2</accession>
<dbReference type="SUPFAM" id="SSF53448">
    <property type="entry name" value="Nucleotide-diphospho-sugar transferases"/>
    <property type="match status" value="1"/>
</dbReference>
<feature type="domain" description="Glycosyltransferase 2-like" evidence="1">
    <location>
        <begin position="7"/>
        <end position="143"/>
    </location>
</feature>
<dbReference type="Gene3D" id="3.90.550.10">
    <property type="entry name" value="Spore Coat Polysaccharide Biosynthesis Protein SpsA, Chain A"/>
    <property type="match status" value="1"/>
</dbReference>
<protein>
    <submittedName>
        <fullName evidence="2">Glycosyltransferase involved in cell wall bisynthesis</fullName>
    </submittedName>
</protein>
<dbReference type="InterPro" id="IPR001173">
    <property type="entry name" value="Glyco_trans_2-like"/>
</dbReference>
<dbReference type="GO" id="GO:0016758">
    <property type="term" value="F:hexosyltransferase activity"/>
    <property type="evidence" value="ECO:0007669"/>
    <property type="project" value="UniProtKB-ARBA"/>
</dbReference>
<dbReference type="InterPro" id="IPR029044">
    <property type="entry name" value="Nucleotide-diphossugar_trans"/>
</dbReference>
<keyword evidence="3" id="KW-1185">Reference proteome</keyword>
<reference evidence="3" key="1">
    <citation type="submission" date="2016-10" db="EMBL/GenBank/DDBJ databases">
        <authorList>
            <person name="Varghese N."/>
            <person name="Submissions S."/>
        </authorList>
    </citation>
    <scope>NUCLEOTIDE SEQUENCE [LARGE SCALE GENOMIC DNA]</scope>
    <source>
        <strain evidence="3">DSM 44268</strain>
    </source>
</reference>
<gene>
    <name evidence="2" type="ORF">SAMN05660662_1554</name>
</gene>
<proteinExistence type="predicted"/>
<dbReference type="AlphaFoldDB" id="A0A1G7JJT2"/>
<sequence length="439" mass="47498">MTGPLVSILIPTYNGERYLKAALRSARDQSYRNVEIVIGDDGSIDSTPSIIAAAAAEDDRIRVIRHETNVGAYENLRSVLEAAGGEYVKYLLHDDVLATDCVRELVRGLESTPDAALAFSRRSLIDENGRSLGEFPAVRDRPGAIDGRELGDTMLETCTNVIGEFTTALIRRDALDPSTIWDPDGRRVDVITDVKVWLELLARGPAWFTPRTLSRFRQHPGQNTWNPWIMARGERDWVRLIDWGIGLGFLAEPAQRRTAYARLLDHATRRLGTLLDDPNRGPSLEAVFLATAALVELEAGGPDHAGGPLWARAHGPALLGRFAQQLEVWARTYPVALAAPALDAAEIGATVQALRDVAAAGVAGKLVIAVPPAALEEAVPLVERALAEGTDIDVELVPADDPAALLAHPWLAVAPRAARWHEDRAAAVWSVDAGHVIAG</sequence>
<evidence type="ECO:0000313" key="3">
    <source>
        <dbReference type="Proteomes" id="UP000199406"/>
    </source>
</evidence>
<evidence type="ECO:0000313" key="2">
    <source>
        <dbReference type="EMBL" id="SDF25180.1"/>
    </source>
</evidence>
<dbReference type="RefSeq" id="WP_091764613.1">
    <property type="nucleotide sequence ID" value="NZ_FNBT01000002.1"/>
</dbReference>
<dbReference type="EMBL" id="FNBT01000002">
    <property type="protein sequence ID" value="SDF25180.1"/>
    <property type="molecule type" value="Genomic_DNA"/>
</dbReference>
<dbReference type="Pfam" id="PF00535">
    <property type="entry name" value="Glycos_transf_2"/>
    <property type="match status" value="1"/>
</dbReference>
<dbReference type="Proteomes" id="UP000199406">
    <property type="component" value="Unassembled WGS sequence"/>
</dbReference>
<dbReference type="OrthoDB" id="9798249at2"/>
<keyword evidence="2" id="KW-0808">Transferase</keyword>
<dbReference type="PANTHER" id="PTHR22916">
    <property type="entry name" value="GLYCOSYLTRANSFERASE"/>
    <property type="match status" value="1"/>
</dbReference>
<organism evidence="2 3">
    <name type="scientific">Blastococcus aurantiacus</name>
    <dbReference type="NCBI Taxonomy" id="1550231"/>
    <lineage>
        <taxon>Bacteria</taxon>
        <taxon>Bacillati</taxon>
        <taxon>Actinomycetota</taxon>
        <taxon>Actinomycetes</taxon>
        <taxon>Geodermatophilales</taxon>
        <taxon>Geodermatophilaceae</taxon>
        <taxon>Blastococcus</taxon>
    </lineage>
</organism>
<dbReference type="STRING" id="1550231.SAMN05660662_1554"/>
<name>A0A1G7JJT2_9ACTN</name>